<proteinExistence type="predicted"/>
<dbReference type="PANTHER" id="PTHR12143:SF38">
    <property type="entry name" value="ALPHA-1,2-MANNOSIDASE FAMILY PROTEIN (AFU_ORTHOLOGUE AFUA_5G10520)"/>
    <property type="match status" value="1"/>
</dbReference>
<evidence type="ECO:0000259" key="2">
    <source>
        <dbReference type="Pfam" id="PF17678"/>
    </source>
</evidence>
<dbReference type="PhylomeDB" id="A0A061AFV7"/>
<gene>
    <name evidence="3" type="ORF">CYFA0S_01e01420g</name>
</gene>
<dbReference type="VEuPathDB" id="FungiDB:BON22_0774"/>
<dbReference type="Gene3D" id="2.70.98.10">
    <property type="match status" value="1"/>
</dbReference>
<dbReference type="InterPro" id="IPR005887">
    <property type="entry name" value="GH92_a_mannosidase_put"/>
</dbReference>
<dbReference type="InterPro" id="IPR012939">
    <property type="entry name" value="Glyco_hydro_92"/>
</dbReference>
<accession>A0A061AFV7</accession>
<dbReference type="Gene3D" id="1.20.1610.10">
    <property type="entry name" value="alpha-1,2-mannosidases domains"/>
    <property type="match status" value="1"/>
</dbReference>
<dbReference type="GO" id="GO:0000224">
    <property type="term" value="F:peptide-N4-(N-acetyl-beta-glucosaminyl)asparagine amidase activity"/>
    <property type="evidence" value="ECO:0007669"/>
    <property type="project" value="TreeGrafter"/>
</dbReference>
<dbReference type="GO" id="GO:0005829">
    <property type="term" value="C:cytosol"/>
    <property type="evidence" value="ECO:0007669"/>
    <property type="project" value="TreeGrafter"/>
</dbReference>
<dbReference type="GO" id="GO:0005634">
    <property type="term" value="C:nucleus"/>
    <property type="evidence" value="ECO:0007669"/>
    <property type="project" value="TreeGrafter"/>
</dbReference>
<protein>
    <submittedName>
        <fullName evidence="3">CYFA0S01e01420g1_1</fullName>
    </submittedName>
</protein>
<feature type="domain" description="Glycosyl hydrolase family 92" evidence="1">
    <location>
        <begin position="286"/>
        <end position="758"/>
    </location>
</feature>
<dbReference type="Pfam" id="PF17678">
    <property type="entry name" value="Glyco_hydro_92N"/>
    <property type="match status" value="1"/>
</dbReference>
<sequence>MRVSSLHIHTLGYLTLTHGLVIDQELFARSSTPSNAGVVDVFFGTEGGGHVFPGPSRPFGFVKMGIDVTGASFGDAYSGYAPDGMIYGISMMHESGTGGAPEYGVVSQLPLLGDVDVANDVSLKRADGLRDVGEVGKYTTHLDNGVNVTFAAGDRAGFYDYSFPGNSPSSIIVNVTHHLTAPSRPHWTQYFVNGSIEASDDLKSYSGYSTITGGWGEQNPWTIYFYGEFDQEANSITSFVGSSATQGGKTSSTTTQDQQAGLVFHFDRNASVKSRVGVSFRGVSEARTNLEKDSSRHDFSIDSVVEETIDLWNSEVFDSITVSQENSTLVSLLYTALYGTSLLPSNRTGESPNWSSSEPYYDDWFTIWDIFRSSIPLYNAINRDRAAELVRSLIEIYRQEGYMPDGRSANQNGRTQGGSNADIVLADAYVKGISNGVTWTDGLKAMLKDAEVEPPYMYDSFAPDASTFEGRGGLSDWKNKGYVSTNYTRALSRTMEYAYDDYAVYVVAKGLGLNDDEVEKYLKRSAQWQNIWNFNTTLSGADYTGFIHPRDVNGNWVTDYSPDSCGGCYWGDIAYEGKPVEYGWAVPHDIETLKTFIGDDNTFSARLDDMFSLYGKGYADIGNEPSFLTPYLYNFVNNSTRTAETIRFLMDTRFSTGVSGLPGNSDAGAMQSWIIWAMMGLYPITGTSTYLLSAPMFENAKLRVKDNTYLYIIGENVSRSPDYKYVQSVEVNGKQWNQNWVTHDDIFANGGVLKFVMGTEPKMWESGDIPPSPGHLSLIN</sequence>
<dbReference type="AlphaFoldDB" id="A0A061AFV7"/>
<evidence type="ECO:0000259" key="1">
    <source>
        <dbReference type="Pfam" id="PF07971"/>
    </source>
</evidence>
<dbReference type="FunFam" id="3.30.2080.10:FF:000001">
    <property type="entry name" value="Alpha-1,2-mannosidase subfamily"/>
    <property type="match status" value="1"/>
</dbReference>
<organism evidence="3">
    <name type="scientific">Cyberlindnera fabianii</name>
    <name type="common">Yeast</name>
    <name type="synonym">Hansenula fabianii</name>
    <dbReference type="NCBI Taxonomy" id="36022"/>
    <lineage>
        <taxon>Eukaryota</taxon>
        <taxon>Fungi</taxon>
        <taxon>Dikarya</taxon>
        <taxon>Ascomycota</taxon>
        <taxon>Saccharomycotina</taxon>
        <taxon>Saccharomycetes</taxon>
        <taxon>Phaffomycetales</taxon>
        <taxon>Phaffomycetaceae</taxon>
        <taxon>Cyberlindnera</taxon>
    </lineage>
</organism>
<dbReference type="InterPro" id="IPR050883">
    <property type="entry name" value="PNGase"/>
</dbReference>
<dbReference type="GO" id="GO:0030246">
    <property type="term" value="F:carbohydrate binding"/>
    <property type="evidence" value="ECO:0007669"/>
    <property type="project" value="InterPro"/>
</dbReference>
<dbReference type="InterPro" id="IPR041371">
    <property type="entry name" value="GH92_N"/>
</dbReference>
<dbReference type="Gene3D" id="1.20.1050.60">
    <property type="entry name" value="alpha-1,2-mannosidase"/>
    <property type="match status" value="1"/>
</dbReference>
<dbReference type="PANTHER" id="PTHR12143">
    <property type="entry name" value="PEPTIDE N-GLYCANASE PNGASE -RELATED"/>
    <property type="match status" value="1"/>
</dbReference>
<evidence type="ECO:0000313" key="3">
    <source>
        <dbReference type="EMBL" id="CDR36427.1"/>
    </source>
</evidence>
<dbReference type="InterPro" id="IPR008928">
    <property type="entry name" value="6-hairpin_glycosidase_sf"/>
</dbReference>
<dbReference type="Gene3D" id="3.30.2080.10">
    <property type="entry name" value="GH92 mannosidase domain"/>
    <property type="match status" value="1"/>
</dbReference>
<dbReference type="OrthoDB" id="449263at2759"/>
<dbReference type="FunFam" id="1.20.1050.60:FF:000002">
    <property type="entry name" value="Glycosyl hydrolase family 92"/>
    <property type="match status" value="1"/>
</dbReference>
<dbReference type="GO" id="GO:0005975">
    <property type="term" value="P:carbohydrate metabolic process"/>
    <property type="evidence" value="ECO:0007669"/>
    <property type="project" value="InterPro"/>
</dbReference>
<dbReference type="GO" id="GO:0006516">
    <property type="term" value="P:glycoprotein catabolic process"/>
    <property type="evidence" value="ECO:0007669"/>
    <property type="project" value="TreeGrafter"/>
</dbReference>
<dbReference type="SUPFAM" id="SSF48208">
    <property type="entry name" value="Six-hairpin glycosidases"/>
    <property type="match status" value="1"/>
</dbReference>
<reference evidence="3" key="1">
    <citation type="journal article" date="2014" name="Genome Announc.">
        <title>Genome sequence of the yeast Cyberlindnera fabianii (Hansenula fabianii).</title>
        <authorList>
            <person name="Freel K.C."/>
            <person name="Sarilar V."/>
            <person name="Neuveglise C."/>
            <person name="Devillers H."/>
            <person name="Friedrich A."/>
            <person name="Schacherer J."/>
        </authorList>
    </citation>
    <scope>NUCLEOTIDE SEQUENCE</scope>
    <source>
        <strain evidence="3">YJS4271</strain>
    </source>
</reference>
<dbReference type="InterPro" id="IPR014718">
    <property type="entry name" value="GH-type_carb-bd"/>
</dbReference>
<dbReference type="NCBIfam" id="TIGR01180">
    <property type="entry name" value="aman2_put"/>
    <property type="match status" value="1"/>
</dbReference>
<dbReference type="Pfam" id="PF07971">
    <property type="entry name" value="Glyco_hydro_92"/>
    <property type="match status" value="1"/>
</dbReference>
<feature type="domain" description="Glycosyl hydrolase family 92 N-terminal" evidence="2">
    <location>
        <begin position="39"/>
        <end position="279"/>
    </location>
</feature>
<dbReference type="EMBL" id="LK052886">
    <property type="protein sequence ID" value="CDR36427.1"/>
    <property type="molecule type" value="Genomic_DNA"/>
</dbReference>
<name>A0A061AFV7_CYBFA</name>